<dbReference type="Proteomes" id="UP001487740">
    <property type="component" value="Unassembled WGS sequence"/>
</dbReference>
<dbReference type="PANTHER" id="PTHR23235:SF48">
    <property type="entry name" value="KRUEPPEL-LIKE FACTOR 3"/>
    <property type="match status" value="1"/>
</dbReference>
<organism evidence="10 11">
    <name type="scientific">Scylla paramamosain</name>
    <name type="common">Mud crab</name>
    <dbReference type="NCBI Taxonomy" id="85552"/>
    <lineage>
        <taxon>Eukaryota</taxon>
        <taxon>Metazoa</taxon>
        <taxon>Ecdysozoa</taxon>
        <taxon>Arthropoda</taxon>
        <taxon>Crustacea</taxon>
        <taxon>Multicrustacea</taxon>
        <taxon>Malacostraca</taxon>
        <taxon>Eumalacostraca</taxon>
        <taxon>Eucarida</taxon>
        <taxon>Decapoda</taxon>
        <taxon>Pleocyemata</taxon>
        <taxon>Brachyura</taxon>
        <taxon>Eubrachyura</taxon>
        <taxon>Portunoidea</taxon>
        <taxon>Portunidae</taxon>
        <taxon>Portuninae</taxon>
        <taxon>Scylla</taxon>
    </lineage>
</organism>
<evidence type="ECO:0000256" key="1">
    <source>
        <dbReference type="ARBA" id="ARBA00004123"/>
    </source>
</evidence>
<feature type="domain" description="C2H2-type" evidence="9">
    <location>
        <begin position="602"/>
        <end position="624"/>
    </location>
</feature>
<feature type="domain" description="C2H2-type" evidence="9">
    <location>
        <begin position="542"/>
        <end position="571"/>
    </location>
</feature>
<dbReference type="PROSITE" id="PS00028">
    <property type="entry name" value="ZINC_FINGER_C2H2_1"/>
    <property type="match status" value="3"/>
</dbReference>
<evidence type="ECO:0000313" key="10">
    <source>
        <dbReference type="EMBL" id="KAK8381449.1"/>
    </source>
</evidence>
<feature type="region of interest" description="Disordered" evidence="8">
    <location>
        <begin position="330"/>
        <end position="375"/>
    </location>
</feature>
<dbReference type="SUPFAM" id="SSF57667">
    <property type="entry name" value="beta-beta-alpha zinc fingers"/>
    <property type="match status" value="2"/>
</dbReference>
<feature type="domain" description="C2H2-type" evidence="9">
    <location>
        <begin position="572"/>
        <end position="601"/>
    </location>
</feature>
<protein>
    <recommendedName>
        <fullName evidence="9">C2H2-type domain-containing protein</fullName>
    </recommendedName>
</protein>
<proteinExistence type="predicted"/>
<comment type="subcellular location">
    <subcellularLocation>
        <location evidence="1">Nucleus</location>
    </subcellularLocation>
</comment>
<feature type="compositionally biased region" description="Basic and acidic residues" evidence="8">
    <location>
        <begin position="273"/>
        <end position="290"/>
    </location>
</feature>
<dbReference type="GO" id="GO:0008270">
    <property type="term" value="F:zinc ion binding"/>
    <property type="evidence" value="ECO:0007669"/>
    <property type="project" value="UniProtKB-KW"/>
</dbReference>
<keyword evidence="6" id="KW-0539">Nucleus</keyword>
<feature type="compositionally biased region" description="Basic and acidic residues" evidence="8">
    <location>
        <begin position="71"/>
        <end position="86"/>
    </location>
</feature>
<keyword evidence="5" id="KW-0862">Zinc</keyword>
<evidence type="ECO:0000256" key="7">
    <source>
        <dbReference type="PROSITE-ProRule" id="PRU00042"/>
    </source>
</evidence>
<dbReference type="FunFam" id="3.30.160.60:FF:000018">
    <property type="entry name" value="Krueppel-like factor 15"/>
    <property type="match status" value="1"/>
</dbReference>
<dbReference type="GO" id="GO:0000978">
    <property type="term" value="F:RNA polymerase II cis-regulatory region sequence-specific DNA binding"/>
    <property type="evidence" value="ECO:0007669"/>
    <property type="project" value="TreeGrafter"/>
</dbReference>
<dbReference type="FunFam" id="3.30.160.60:FF:000021">
    <property type="entry name" value="Basic krueppel-like factor 3"/>
    <property type="match status" value="1"/>
</dbReference>
<evidence type="ECO:0000313" key="11">
    <source>
        <dbReference type="Proteomes" id="UP001487740"/>
    </source>
</evidence>
<evidence type="ECO:0000256" key="5">
    <source>
        <dbReference type="ARBA" id="ARBA00022833"/>
    </source>
</evidence>
<dbReference type="InterPro" id="IPR013087">
    <property type="entry name" value="Znf_C2H2_type"/>
</dbReference>
<feature type="compositionally biased region" description="Pro residues" evidence="8">
    <location>
        <begin position="183"/>
        <end position="194"/>
    </location>
</feature>
<feature type="region of interest" description="Disordered" evidence="8">
    <location>
        <begin position="38"/>
        <end position="299"/>
    </location>
</feature>
<feature type="compositionally biased region" description="Polar residues" evidence="8">
    <location>
        <begin position="355"/>
        <end position="373"/>
    </location>
</feature>
<dbReference type="FunFam" id="3.30.160.60:FF:000100">
    <property type="entry name" value="Zinc finger 45-like"/>
    <property type="match status" value="1"/>
</dbReference>
<evidence type="ECO:0000256" key="4">
    <source>
        <dbReference type="ARBA" id="ARBA00022771"/>
    </source>
</evidence>
<feature type="compositionally biased region" description="Low complexity" evidence="8">
    <location>
        <begin position="503"/>
        <end position="512"/>
    </location>
</feature>
<feature type="compositionally biased region" description="Low complexity" evidence="8">
    <location>
        <begin position="257"/>
        <end position="271"/>
    </location>
</feature>
<feature type="compositionally biased region" description="Polar residues" evidence="8">
    <location>
        <begin position="487"/>
        <end position="502"/>
    </location>
</feature>
<dbReference type="GO" id="GO:0000981">
    <property type="term" value="F:DNA-binding transcription factor activity, RNA polymerase II-specific"/>
    <property type="evidence" value="ECO:0007669"/>
    <property type="project" value="TreeGrafter"/>
</dbReference>
<keyword evidence="2" id="KW-0479">Metal-binding</keyword>
<evidence type="ECO:0000256" key="6">
    <source>
        <dbReference type="ARBA" id="ARBA00023242"/>
    </source>
</evidence>
<reference evidence="10 11" key="1">
    <citation type="submission" date="2023-03" db="EMBL/GenBank/DDBJ databases">
        <title>High-quality genome of Scylla paramamosain provides insights in environmental adaptation.</title>
        <authorList>
            <person name="Zhang L."/>
        </authorList>
    </citation>
    <scope>NUCLEOTIDE SEQUENCE [LARGE SCALE GENOMIC DNA]</scope>
    <source>
        <strain evidence="10">LZ_2023a</strain>
        <tissue evidence="10">Muscle</tissue>
    </source>
</reference>
<sequence length="624" mass="67634">MSSEWVSKYPHDTSERVLSPEQPILFAFHLLDLPTRATHSLGEEDSPRQRTSYETPPDPLTFYLTRGARPPPKERDAEARFCDGGRHWSARGAPPPTRVPQAMVPEQDPLLATHPNSMSKEAEVPPEQVEPVDLSVKTKDDQAADPQPSPGHVKPVSRVAGAPVTHGHQPGPQGSSLRLPRFGPHPDPSRPPSGPLGFTPVRLPVDKTRRPPGNDQRAVSLLLTEQGPKVSAERRPTEQQQQQQHSPGSALSVSIVGSLAAAQAEAESGSSDRVPRVSESNGHKHLEHPPFKYSEGASPPLSIRQVSRYTSSASETGAVSKPSQTLAVTLSATHSTSSSSSKSLPQSLTVEPRSVSVTSSCGVPRTRSPTLSPDHSGLSALDLPALHMGLPLHTSSFCMSPAIPAFLLHMSRFPGSLPLPLGLDLTLKSELGKSPMDTLNMSLESSFHNGTTSPFLSLQRIREASLALYGKRSLSESPSPPPLAGTRLSSPPHTAALTSSTISSSSSSSSSPSSPPAGARPPGRPPPPSADYPEVLRRRKAHRCDFEGCEKVYTKSSHLKAHKRTHTGEKPYQCTWDGCKWRFARSDELTRHYRKHTGQKPFKCQLCQRSFSRSDHLSLHMKRH</sequence>
<feature type="compositionally biased region" description="Pro residues" evidence="8">
    <location>
        <begin position="513"/>
        <end position="530"/>
    </location>
</feature>
<evidence type="ECO:0000256" key="8">
    <source>
        <dbReference type="SAM" id="MobiDB-lite"/>
    </source>
</evidence>
<keyword evidence="3" id="KW-0677">Repeat</keyword>
<feature type="region of interest" description="Disordered" evidence="8">
    <location>
        <begin position="472"/>
        <end position="533"/>
    </location>
</feature>
<dbReference type="AlphaFoldDB" id="A0AAW0T287"/>
<evidence type="ECO:0000256" key="2">
    <source>
        <dbReference type="ARBA" id="ARBA00022723"/>
    </source>
</evidence>
<dbReference type="PANTHER" id="PTHR23235">
    <property type="entry name" value="KRUEPPEL-LIKE TRANSCRIPTION FACTOR"/>
    <property type="match status" value="1"/>
</dbReference>
<dbReference type="InterPro" id="IPR036236">
    <property type="entry name" value="Znf_C2H2_sf"/>
</dbReference>
<feature type="compositionally biased region" description="Low complexity" evidence="8">
    <location>
        <begin position="330"/>
        <end position="349"/>
    </location>
</feature>
<keyword evidence="4 7" id="KW-0863">Zinc-finger</keyword>
<gene>
    <name evidence="10" type="ORF">O3P69_018496</name>
</gene>
<name>A0AAW0T287_SCYPA</name>
<dbReference type="Gene3D" id="3.30.160.60">
    <property type="entry name" value="Classic Zinc Finger"/>
    <property type="match status" value="3"/>
</dbReference>
<dbReference type="GO" id="GO:0005634">
    <property type="term" value="C:nucleus"/>
    <property type="evidence" value="ECO:0007669"/>
    <property type="project" value="UniProtKB-SubCell"/>
</dbReference>
<dbReference type="PROSITE" id="PS50157">
    <property type="entry name" value="ZINC_FINGER_C2H2_2"/>
    <property type="match status" value="3"/>
</dbReference>
<evidence type="ECO:0000259" key="9">
    <source>
        <dbReference type="PROSITE" id="PS50157"/>
    </source>
</evidence>
<accession>A0AAW0T287</accession>
<keyword evidence="11" id="KW-1185">Reference proteome</keyword>
<comment type="caution">
    <text evidence="10">The sequence shown here is derived from an EMBL/GenBank/DDBJ whole genome shotgun (WGS) entry which is preliminary data.</text>
</comment>
<dbReference type="SMART" id="SM00355">
    <property type="entry name" value="ZnF_C2H2"/>
    <property type="match status" value="3"/>
</dbReference>
<dbReference type="Pfam" id="PF00096">
    <property type="entry name" value="zf-C2H2"/>
    <property type="match status" value="3"/>
</dbReference>
<dbReference type="EMBL" id="JARAKH010000040">
    <property type="protein sequence ID" value="KAK8381449.1"/>
    <property type="molecule type" value="Genomic_DNA"/>
</dbReference>
<evidence type="ECO:0000256" key="3">
    <source>
        <dbReference type="ARBA" id="ARBA00022737"/>
    </source>
</evidence>